<name>A0ABS6PED8_9PSED</name>
<evidence type="ECO:0000256" key="1">
    <source>
        <dbReference type="ARBA" id="ARBA00022679"/>
    </source>
</evidence>
<organism evidence="4 5">
    <name type="scientific">Pseudomonas ekonensis</name>
    <dbReference type="NCBI Taxonomy" id="2842353"/>
    <lineage>
        <taxon>Bacteria</taxon>
        <taxon>Pseudomonadati</taxon>
        <taxon>Pseudomonadota</taxon>
        <taxon>Gammaproteobacteria</taxon>
        <taxon>Pseudomonadales</taxon>
        <taxon>Pseudomonadaceae</taxon>
        <taxon>Pseudomonas</taxon>
    </lineage>
</organism>
<evidence type="ECO:0000259" key="3">
    <source>
        <dbReference type="PROSITE" id="PS51186"/>
    </source>
</evidence>
<dbReference type="CDD" id="cd04301">
    <property type="entry name" value="NAT_SF"/>
    <property type="match status" value="1"/>
</dbReference>
<dbReference type="EMBL" id="JAHSTS010000001">
    <property type="protein sequence ID" value="MBV4458372.1"/>
    <property type="molecule type" value="Genomic_DNA"/>
</dbReference>
<dbReference type="Proteomes" id="UP000765224">
    <property type="component" value="Unassembled WGS sequence"/>
</dbReference>
<evidence type="ECO:0000313" key="5">
    <source>
        <dbReference type="Proteomes" id="UP000765224"/>
    </source>
</evidence>
<dbReference type="PANTHER" id="PTHR43800:SF1">
    <property type="entry name" value="PEPTIDYL-LYSINE N-ACETYLTRANSFERASE YJAB"/>
    <property type="match status" value="1"/>
</dbReference>
<protein>
    <submittedName>
        <fullName evidence="4">GNAT family N-acetyltransferase</fullName>
    </submittedName>
</protein>
<evidence type="ECO:0000256" key="2">
    <source>
        <dbReference type="ARBA" id="ARBA00023315"/>
    </source>
</evidence>
<dbReference type="RefSeq" id="WP_217891963.1">
    <property type="nucleotide sequence ID" value="NZ_JAHSTS010000001.1"/>
</dbReference>
<keyword evidence="1" id="KW-0808">Transferase</keyword>
<dbReference type="PROSITE" id="PS51186">
    <property type="entry name" value="GNAT"/>
    <property type="match status" value="1"/>
</dbReference>
<gene>
    <name evidence="4" type="ORF">KVG96_10455</name>
</gene>
<keyword evidence="5" id="KW-1185">Reference proteome</keyword>
<keyword evidence="2" id="KW-0012">Acyltransferase</keyword>
<comment type="caution">
    <text evidence="4">The sequence shown here is derived from an EMBL/GenBank/DDBJ whole genome shotgun (WGS) entry which is preliminary data.</text>
</comment>
<sequence length="172" mass="19144">MTFSVRPARESDACALPALERSAARLFRLDPSLAWLADAPVPDAEQHRQAIRTARVWVAQRFDGQLSGFLRAVETDRQLHIEELSVGQDFQGLGIGRKLLSAAVEQARHEQLVAVTLTTFRDVPWNAPFYQRMGFELLSPEQTGPRLSEVLNNEIAHGLPGERRCAMALTLG</sequence>
<evidence type="ECO:0000313" key="4">
    <source>
        <dbReference type="EMBL" id="MBV4458372.1"/>
    </source>
</evidence>
<dbReference type="Pfam" id="PF00583">
    <property type="entry name" value="Acetyltransf_1"/>
    <property type="match status" value="1"/>
</dbReference>
<proteinExistence type="predicted"/>
<feature type="domain" description="N-acetyltransferase" evidence="3">
    <location>
        <begin position="3"/>
        <end position="154"/>
    </location>
</feature>
<reference evidence="4 5" key="1">
    <citation type="submission" date="2021-06" db="EMBL/GenBank/DDBJ databases">
        <title>Updating the genus Pseudomonas: Description of 43 new species and partition of the Pseudomonas putida group.</title>
        <authorList>
            <person name="Girard L."/>
            <person name="Lood C."/>
            <person name="Vandamme P."/>
            <person name="Rokni-Zadeh H."/>
            <person name="Van Noort V."/>
            <person name="Hofte M."/>
            <person name="Lavigne R."/>
            <person name="De Mot R."/>
        </authorList>
    </citation>
    <scope>NUCLEOTIDE SEQUENCE [LARGE SCALE GENOMIC DNA]</scope>
    <source>
        <strain evidence="4 5">COR58</strain>
    </source>
</reference>
<dbReference type="InterPro" id="IPR000182">
    <property type="entry name" value="GNAT_dom"/>
</dbReference>
<accession>A0ABS6PED8</accession>
<dbReference type="PANTHER" id="PTHR43800">
    <property type="entry name" value="PEPTIDYL-LYSINE N-ACETYLTRANSFERASE YJAB"/>
    <property type="match status" value="1"/>
</dbReference>